<evidence type="ECO:0000256" key="3">
    <source>
        <dbReference type="ARBA" id="ARBA00022692"/>
    </source>
</evidence>
<dbReference type="EMBL" id="AZCU01000005">
    <property type="protein sequence ID" value="KRK25968.1"/>
    <property type="molecule type" value="Genomic_DNA"/>
</dbReference>
<feature type="transmembrane region" description="Helical" evidence="6">
    <location>
        <begin position="154"/>
        <end position="179"/>
    </location>
</feature>
<keyword evidence="5 6" id="KW-0472">Membrane</keyword>
<feature type="transmembrane region" description="Helical" evidence="6">
    <location>
        <begin position="342"/>
        <end position="360"/>
    </location>
</feature>
<dbReference type="SUPFAM" id="SSF103473">
    <property type="entry name" value="MFS general substrate transporter"/>
    <property type="match status" value="1"/>
</dbReference>
<dbReference type="Gene3D" id="1.20.1250.20">
    <property type="entry name" value="MFS general substrate transporter like domains"/>
    <property type="match status" value="1"/>
</dbReference>
<keyword evidence="2" id="KW-1003">Cell membrane</keyword>
<feature type="transmembrane region" description="Helical" evidence="6">
    <location>
        <begin position="14"/>
        <end position="32"/>
    </location>
</feature>
<evidence type="ECO:0000256" key="6">
    <source>
        <dbReference type="SAM" id="Phobius"/>
    </source>
</evidence>
<evidence type="ECO:0000256" key="1">
    <source>
        <dbReference type="ARBA" id="ARBA00004651"/>
    </source>
</evidence>
<accession>A0A837RBL0</accession>
<dbReference type="InterPro" id="IPR036259">
    <property type="entry name" value="MFS_trans_sf"/>
</dbReference>
<feature type="transmembrane region" description="Helical" evidence="6">
    <location>
        <begin position="274"/>
        <end position="295"/>
    </location>
</feature>
<feature type="transmembrane region" description="Helical" evidence="6">
    <location>
        <begin position="366"/>
        <end position="386"/>
    </location>
</feature>
<dbReference type="GO" id="GO:0005886">
    <property type="term" value="C:plasma membrane"/>
    <property type="evidence" value="ECO:0007669"/>
    <property type="project" value="UniProtKB-SubCell"/>
</dbReference>
<dbReference type="GeneID" id="49393159"/>
<comment type="subcellular location">
    <subcellularLocation>
        <location evidence="1">Cell membrane</location>
        <topology evidence="1">Multi-pass membrane protein</topology>
    </subcellularLocation>
</comment>
<dbReference type="PANTHER" id="PTHR23513">
    <property type="entry name" value="INTEGRAL MEMBRANE EFFLUX PROTEIN-RELATED"/>
    <property type="match status" value="1"/>
</dbReference>
<evidence type="ECO:0000313" key="7">
    <source>
        <dbReference type="EMBL" id="KRK25968.1"/>
    </source>
</evidence>
<dbReference type="RefSeq" id="WP_050339096.1">
    <property type="nucleotide sequence ID" value="NZ_AZCU01000005.1"/>
</dbReference>
<evidence type="ECO:0000256" key="5">
    <source>
        <dbReference type="ARBA" id="ARBA00023136"/>
    </source>
</evidence>
<dbReference type="CDD" id="cd06173">
    <property type="entry name" value="MFS_MefA_like"/>
    <property type="match status" value="1"/>
</dbReference>
<feature type="transmembrane region" description="Helical" evidence="6">
    <location>
        <begin position="301"/>
        <end position="321"/>
    </location>
</feature>
<organism evidence="7 8">
    <name type="scientific">Lactiplantibacillus pentosus DSM 20314</name>
    <dbReference type="NCBI Taxonomy" id="1423791"/>
    <lineage>
        <taxon>Bacteria</taxon>
        <taxon>Bacillati</taxon>
        <taxon>Bacillota</taxon>
        <taxon>Bacilli</taxon>
        <taxon>Lactobacillales</taxon>
        <taxon>Lactobacillaceae</taxon>
        <taxon>Lactiplantibacillus</taxon>
    </lineage>
</organism>
<keyword evidence="4 6" id="KW-1133">Transmembrane helix</keyword>
<dbReference type="Proteomes" id="UP000051020">
    <property type="component" value="Unassembled WGS sequence"/>
</dbReference>
<feature type="transmembrane region" description="Helical" evidence="6">
    <location>
        <begin position="39"/>
        <end position="58"/>
    </location>
</feature>
<dbReference type="InterPro" id="IPR011701">
    <property type="entry name" value="MFS"/>
</dbReference>
<keyword evidence="3 6" id="KW-0812">Transmembrane</keyword>
<dbReference type="GO" id="GO:0022857">
    <property type="term" value="F:transmembrane transporter activity"/>
    <property type="evidence" value="ECO:0007669"/>
    <property type="project" value="InterPro"/>
</dbReference>
<name>A0A837RBL0_LACPE</name>
<sequence>MINPNFSKLVFGRAIGNAGDSIYMIAMNWFILKLTDSALWIGIMNAAIVLPGILLFLFGSTIDKHSKRRLLVAVEFSQLVVVVLLIVALLAHVKLAGVYVILVFIAALFGSLAYPIQDALVPLIVKKDELVQAQEYMSIAYKGTDYVFNALSGFLIGLLSVLGILIADAVTFVVTVLTFNRIKVHEPHHQPAETSEPYFQQVLVGFKIISKNRLLGLLTFSSAVLNFFFGGLNTYVVLFGRHFGGSIYYGILESMSAVGTLVGMTLLYRSLKRLSVRVAYLIGNLGCTIFMFLTVVTFNQFWAFAVVYLGSFIFLGLTQVYETPMIQASVAADQLGKVMTSFYTLVSITLPLGSIAFAYLADRFDLRLFLFLFGVFDAVVFLLFALSRSFRRVDDLQL</sequence>
<evidence type="ECO:0000256" key="4">
    <source>
        <dbReference type="ARBA" id="ARBA00022989"/>
    </source>
</evidence>
<reference evidence="7 8" key="1">
    <citation type="journal article" date="2015" name="Genome Announc.">
        <title>Expanding the biotechnology potential of lactobacilli through comparative genomics of 213 strains and associated genera.</title>
        <authorList>
            <person name="Sun Z."/>
            <person name="Harris H.M."/>
            <person name="McCann A."/>
            <person name="Guo C."/>
            <person name="Argimon S."/>
            <person name="Zhang W."/>
            <person name="Yang X."/>
            <person name="Jeffery I.B."/>
            <person name="Cooney J.C."/>
            <person name="Kagawa T.F."/>
            <person name="Liu W."/>
            <person name="Song Y."/>
            <person name="Salvetti E."/>
            <person name="Wrobel A."/>
            <person name="Rasinkangas P."/>
            <person name="Parkhill J."/>
            <person name="Rea M.C."/>
            <person name="O'Sullivan O."/>
            <person name="Ritari J."/>
            <person name="Douillard F.P."/>
            <person name="Paul Ross R."/>
            <person name="Yang R."/>
            <person name="Briner A.E."/>
            <person name="Felis G.E."/>
            <person name="de Vos W.M."/>
            <person name="Barrangou R."/>
            <person name="Klaenhammer T.R."/>
            <person name="Caufield P.W."/>
            <person name="Cui Y."/>
            <person name="Zhang H."/>
            <person name="O'Toole P.W."/>
        </authorList>
    </citation>
    <scope>NUCLEOTIDE SEQUENCE [LARGE SCALE GENOMIC DNA]</scope>
    <source>
        <strain evidence="7 8">DSM 20314</strain>
    </source>
</reference>
<proteinExistence type="predicted"/>
<evidence type="ECO:0000256" key="2">
    <source>
        <dbReference type="ARBA" id="ARBA00022475"/>
    </source>
</evidence>
<feature type="transmembrane region" description="Helical" evidence="6">
    <location>
        <begin position="214"/>
        <end position="235"/>
    </location>
</feature>
<dbReference type="Pfam" id="PF07690">
    <property type="entry name" value="MFS_1"/>
    <property type="match status" value="1"/>
</dbReference>
<dbReference type="AlphaFoldDB" id="A0A837RBL0"/>
<evidence type="ECO:0000313" key="8">
    <source>
        <dbReference type="Proteomes" id="UP000051020"/>
    </source>
</evidence>
<comment type="caution">
    <text evidence="7">The sequence shown here is derived from an EMBL/GenBank/DDBJ whole genome shotgun (WGS) entry which is preliminary data.</text>
</comment>
<feature type="transmembrane region" description="Helical" evidence="6">
    <location>
        <begin position="98"/>
        <end position="116"/>
    </location>
</feature>
<gene>
    <name evidence="7" type="ORF">FD24_GL002735</name>
</gene>
<dbReference type="PANTHER" id="PTHR23513:SF6">
    <property type="entry name" value="MAJOR FACILITATOR SUPERFAMILY ASSOCIATED DOMAIN-CONTAINING PROTEIN"/>
    <property type="match status" value="1"/>
</dbReference>
<feature type="transmembrane region" description="Helical" evidence="6">
    <location>
        <begin position="70"/>
        <end position="91"/>
    </location>
</feature>
<feature type="transmembrane region" description="Helical" evidence="6">
    <location>
        <begin position="247"/>
        <end position="267"/>
    </location>
</feature>
<protein>
    <submittedName>
        <fullName evidence="7">Uncharacterized protein</fullName>
    </submittedName>
</protein>